<gene>
    <name evidence="2" type="ORF">FALBO_4855</name>
</gene>
<evidence type="ECO:0000313" key="2">
    <source>
        <dbReference type="EMBL" id="KAF4468236.1"/>
    </source>
</evidence>
<reference evidence="2 3" key="1">
    <citation type="submission" date="2020-01" db="EMBL/GenBank/DDBJ databases">
        <title>Identification and distribution of gene clusters putatively required for synthesis of sphingolipid metabolism inhibitors in phylogenetically diverse species of the filamentous fungus Fusarium.</title>
        <authorList>
            <person name="Kim H.-S."/>
            <person name="Busman M."/>
            <person name="Brown D.W."/>
            <person name="Divon H."/>
            <person name="Uhlig S."/>
            <person name="Proctor R.H."/>
        </authorList>
    </citation>
    <scope>NUCLEOTIDE SEQUENCE [LARGE SCALE GENOMIC DNA]</scope>
    <source>
        <strain evidence="2 3">NRRL 20459</strain>
    </source>
</reference>
<dbReference type="Proteomes" id="UP000554235">
    <property type="component" value="Unassembled WGS sequence"/>
</dbReference>
<dbReference type="EMBL" id="JAADYS010000637">
    <property type="protein sequence ID" value="KAF4468236.1"/>
    <property type="molecule type" value="Genomic_DNA"/>
</dbReference>
<name>A0A8H4LFS8_9HYPO</name>
<feature type="region of interest" description="Disordered" evidence="1">
    <location>
        <begin position="286"/>
        <end position="331"/>
    </location>
</feature>
<sequence>MELPLDFNSPVTGIYMENLISLWCEEGLTTNQAEMLVKVSNIFSLNGLFTKCLDKDKFEFELVRNRLMATLDKWEEVPAWDEVCRLKLAFDSSSIEGVRDRVKRYTILMCMLLPPMTIEREVHEDYSNLIREARDERDPKFLWGTPDWYQKEFKEYQVRQAKRDNARQVAQETMLRFNTMTEGFFNEKRHDSELPPFHSSLAYFLKDRGEEYPLSWWAALEKSGVSTALAPSGISSIPSFPKPEPYRANPDKKQVGIFGQPFVKPDPTIFTRTSKPNHHSIFSQASKPELHFGQTSKPNPGIFGQTPKPSHDDDDFERSHSVVDMLAKRHR</sequence>
<proteinExistence type="predicted"/>
<dbReference type="AlphaFoldDB" id="A0A8H4LFS8"/>
<accession>A0A8H4LFS8</accession>
<comment type="caution">
    <text evidence="2">The sequence shown here is derived from an EMBL/GenBank/DDBJ whole genome shotgun (WGS) entry which is preliminary data.</text>
</comment>
<dbReference type="OrthoDB" id="5106199at2759"/>
<protein>
    <submittedName>
        <fullName evidence="2">Uncharacterized protein</fullName>
    </submittedName>
</protein>
<evidence type="ECO:0000256" key="1">
    <source>
        <dbReference type="SAM" id="MobiDB-lite"/>
    </source>
</evidence>
<evidence type="ECO:0000313" key="3">
    <source>
        <dbReference type="Proteomes" id="UP000554235"/>
    </source>
</evidence>
<organism evidence="2 3">
    <name type="scientific">Fusarium albosuccineum</name>
    <dbReference type="NCBI Taxonomy" id="1237068"/>
    <lineage>
        <taxon>Eukaryota</taxon>
        <taxon>Fungi</taxon>
        <taxon>Dikarya</taxon>
        <taxon>Ascomycota</taxon>
        <taxon>Pezizomycotina</taxon>
        <taxon>Sordariomycetes</taxon>
        <taxon>Hypocreomycetidae</taxon>
        <taxon>Hypocreales</taxon>
        <taxon>Nectriaceae</taxon>
        <taxon>Fusarium</taxon>
        <taxon>Fusarium decemcellulare species complex</taxon>
    </lineage>
</organism>
<keyword evidence="3" id="KW-1185">Reference proteome</keyword>